<proteinExistence type="predicted"/>
<gene>
    <name evidence="2" type="ORF">DW099_09270</name>
</gene>
<dbReference type="Gene3D" id="3.30.700.10">
    <property type="entry name" value="Glycoprotein, Type 4 Pilin"/>
    <property type="match status" value="1"/>
</dbReference>
<reference evidence="2 3" key="1">
    <citation type="submission" date="2018-08" db="EMBL/GenBank/DDBJ databases">
        <title>A genome reference for cultivated species of the human gut microbiota.</title>
        <authorList>
            <person name="Zou Y."/>
            <person name="Xue W."/>
            <person name="Luo G."/>
        </authorList>
    </citation>
    <scope>NUCLEOTIDE SEQUENCE [LARGE SCALE GENOMIC DNA]</scope>
    <source>
        <strain evidence="2 3">AM07-24</strain>
    </source>
</reference>
<dbReference type="InterPro" id="IPR045584">
    <property type="entry name" value="Pilin-like"/>
</dbReference>
<protein>
    <submittedName>
        <fullName evidence="2">Type II secretion system protein</fullName>
    </submittedName>
</protein>
<keyword evidence="1" id="KW-1133">Transmembrane helix</keyword>
<feature type="transmembrane region" description="Helical" evidence="1">
    <location>
        <begin position="20"/>
        <end position="41"/>
    </location>
</feature>
<evidence type="ECO:0000256" key="1">
    <source>
        <dbReference type="SAM" id="Phobius"/>
    </source>
</evidence>
<sequence length="309" mass="34254">MSRENRKVIMVNNRNKGFTLAELLVVVAIIAILVAVSIVIFTGKQKEARATVCEANRTSLKHHLAADYMSGDLDQLNQDVLDQYIKTDEAVCPSKGKYTCTGSFDKGFQIKCSYHDGDGSGGDGGSKSIIDNLIDAVEDLMDKTGLTSNRKIVEAFFNDDEYLKFAKDVNMADLLNGVDLNALAKQIKDMNSGKGGDVESLKKSLEAYKRKNYKVVPYYSEDGKTVIPYYVTQTDYDTMKKGGDKETYHKSTSVCYVKGNWYFSNNTNNNASKISPSWMPSVNTALKEAKGGKVSTEEAMKKQGWIKIK</sequence>
<dbReference type="AlphaFoldDB" id="A0A415E4P0"/>
<dbReference type="Proteomes" id="UP000284841">
    <property type="component" value="Unassembled WGS sequence"/>
</dbReference>
<dbReference type="OrthoDB" id="2085637at2"/>
<dbReference type="Pfam" id="PF07963">
    <property type="entry name" value="N_methyl"/>
    <property type="match status" value="1"/>
</dbReference>
<dbReference type="NCBIfam" id="TIGR02532">
    <property type="entry name" value="IV_pilin_GFxxxE"/>
    <property type="match status" value="1"/>
</dbReference>
<accession>A0A415E4P0</accession>
<dbReference type="EMBL" id="QRMS01000002">
    <property type="protein sequence ID" value="RHJ88559.1"/>
    <property type="molecule type" value="Genomic_DNA"/>
</dbReference>
<dbReference type="STRING" id="1776384.GCA_900086585_04212"/>
<dbReference type="InterPro" id="IPR012902">
    <property type="entry name" value="N_methyl_site"/>
</dbReference>
<comment type="caution">
    <text evidence="2">The sequence shown here is derived from an EMBL/GenBank/DDBJ whole genome shotgun (WGS) entry which is preliminary data.</text>
</comment>
<dbReference type="SUPFAM" id="SSF54523">
    <property type="entry name" value="Pili subunits"/>
    <property type="match status" value="1"/>
</dbReference>
<keyword evidence="1" id="KW-0812">Transmembrane</keyword>
<organism evidence="2 3">
    <name type="scientific">Emergencia timonensis</name>
    <dbReference type="NCBI Taxonomy" id="1776384"/>
    <lineage>
        <taxon>Bacteria</taxon>
        <taxon>Bacillati</taxon>
        <taxon>Bacillota</taxon>
        <taxon>Clostridia</taxon>
        <taxon>Peptostreptococcales</taxon>
        <taxon>Anaerovoracaceae</taxon>
        <taxon>Emergencia</taxon>
    </lineage>
</organism>
<evidence type="ECO:0000313" key="2">
    <source>
        <dbReference type="EMBL" id="RHJ88559.1"/>
    </source>
</evidence>
<keyword evidence="3" id="KW-1185">Reference proteome</keyword>
<evidence type="ECO:0000313" key="3">
    <source>
        <dbReference type="Proteomes" id="UP000284841"/>
    </source>
</evidence>
<keyword evidence="1" id="KW-0472">Membrane</keyword>
<name>A0A415E4P0_9FIRM</name>